<name>A0A8H4T1Q8_9HYPO</name>
<dbReference type="EMBL" id="JABFAI010000232">
    <property type="protein sequence ID" value="KAF4949691.1"/>
    <property type="molecule type" value="Genomic_DNA"/>
</dbReference>
<feature type="compositionally biased region" description="Basic and acidic residues" evidence="1">
    <location>
        <begin position="315"/>
        <end position="326"/>
    </location>
</feature>
<reference evidence="2" key="2">
    <citation type="submission" date="2020-05" db="EMBL/GenBank/DDBJ databases">
        <authorList>
            <person name="Kim H.-S."/>
            <person name="Proctor R.H."/>
            <person name="Brown D.W."/>
        </authorList>
    </citation>
    <scope>NUCLEOTIDE SEQUENCE</scope>
    <source>
        <strain evidence="2">NRRL 45417</strain>
    </source>
</reference>
<feature type="region of interest" description="Disordered" evidence="1">
    <location>
        <begin position="166"/>
        <end position="326"/>
    </location>
</feature>
<evidence type="ECO:0000313" key="2">
    <source>
        <dbReference type="EMBL" id="KAF4949691.1"/>
    </source>
</evidence>
<feature type="compositionally biased region" description="Low complexity" evidence="1">
    <location>
        <begin position="183"/>
        <end position="205"/>
    </location>
</feature>
<feature type="compositionally biased region" description="Polar residues" evidence="1">
    <location>
        <begin position="166"/>
        <end position="182"/>
    </location>
</feature>
<feature type="compositionally biased region" description="Low complexity" evidence="1">
    <location>
        <begin position="281"/>
        <end position="307"/>
    </location>
</feature>
<dbReference type="OrthoDB" id="5071334at2759"/>
<dbReference type="Proteomes" id="UP000604273">
    <property type="component" value="Unassembled WGS sequence"/>
</dbReference>
<feature type="compositionally biased region" description="Polar residues" evidence="1">
    <location>
        <begin position="240"/>
        <end position="280"/>
    </location>
</feature>
<protein>
    <submittedName>
        <fullName evidence="2">Uncharacterized protein</fullName>
    </submittedName>
</protein>
<keyword evidence="3" id="KW-1185">Reference proteome</keyword>
<evidence type="ECO:0000256" key="1">
    <source>
        <dbReference type="SAM" id="MobiDB-lite"/>
    </source>
</evidence>
<accession>A0A8H4T1Q8</accession>
<feature type="compositionally biased region" description="Low complexity" evidence="1">
    <location>
        <begin position="223"/>
        <end position="239"/>
    </location>
</feature>
<proteinExistence type="predicted"/>
<evidence type="ECO:0000313" key="3">
    <source>
        <dbReference type="Proteomes" id="UP000604273"/>
    </source>
</evidence>
<reference evidence="2" key="1">
    <citation type="journal article" date="2020" name="BMC Genomics">
        <title>Correction to: Identification and distribution of gene clusters required for synthesis of sphingolipid metabolism inhibitors in diverse species of the filamentous fungus Fusarium.</title>
        <authorList>
            <person name="Kim H.S."/>
            <person name="Lohmar J.M."/>
            <person name="Busman M."/>
            <person name="Brown D.W."/>
            <person name="Naumann T.A."/>
            <person name="Divon H.H."/>
            <person name="Lysoe E."/>
            <person name="Uhlig S."/>
            <person name="Proctor R.H."/>
        </authorList>
    </citation>
    <scope>NUCLEOTIDE SEQUENCE</scope>
    <source>
        <strain evidence="2">NRRL 45417</strain>
    </source>
</reference>
<comment type="caution">
    <text evidence="2">The sequence shown here is derived from an EMBL/GenBank/DDBJ whole genome shotgun (WGS) entry which is preliminary data.</text>
</comment>
<sequence>MSGNEVDHLGSASSSTEPLKAPAGWEPYSAKNKDAINLYNALVVEWNNWAEEDKEEDIKNWARLAKSVQTWGLYEPARRQYFWNEVNRIIKHKAYKEVCWGHCVLVAHIYDCLATPTMLSRNLTLSALQRWYPDSILFNPRYNTDGPSFDVSLHINLLPIRSKVQQGNTQGSNVHQQYNTPRQNTPQQYSSPQQSNSPQENNPQQYVPPQQSNTPQQYNTPRQNTPQQYNSPQQSNSLQENNPQHYSPPQLNNPQQYSLPQPYNTQPYSTKQYKPQQFNLQQYSSPQLNNPQQNTPQQNTPQQSNPPRRTISQHPDTEHQSENYGS</sequence>
<feature type="compositionally biased region" description="Polar residues" evidence="1">
    <location>
        <begin position="207"/>
        <end position="222"/>
    </location>
</feature>
<organism evidence="2 3">
    <name type="scientific">Fusarium gaditjirri</name>
    <dbReference type="NCBI Taxonomy" id="282569"/>
    <lineage>
        <taxon>Eukaryota</taxon>
        <taxon>Fungi</taxon>
        <taxon>Dikarya</taxon>
        <taxon>Ascomycota</taxon>
        <taxon>Pezizomycotina</taxon>
        <taxon>Sordariomycetes</taxon>
        <taxon>Hypocreomycetidae</taxon>
        <taxon>Hypocreales</taxon>
        <taxon>Nectriaceae</taxon>
        <taxon>Fusarium</taxon>
        <taxon>Fusarium nisikadoi species complex</taxon>
    </lineage>
</organism>
<gene>
    <name evidence="2" type="ORF">FGADI_8754</name>
</gene>
<feature type="region of interest" description="Disordered" evidence="1">
    <location>
        <begin position="1"/>
        <end position="20"/>
    </location>
</feature>
<dbReference type="AlphaFoldDB" id="A0A8H4T1Q8"/>